<name>F5YEM9_LEAAZ</name>
<dbReference type="HOGENOM" id="CLU_040933_2_0_12"/>
<keyword evidence="3" id="KW-1185">Reference proteome</keyword>
<dbReference type="InParanoid" id="F5YEM9"/>
<dbReference type="GO" id="GO:0008168">
    <property type="term" value="F:methyltransferase activity"/>
    <property type="evidence" value="ECO:0007669"/>
    <property type="project" value="UniProtKB-KW"/>
</dbReference>
<dbReference type="PANTHER" id="PTHR47099">
    <property type="entry name" value="METHYLCOBAMIDE:COM METHYLTRANSFERASE MTBA"/>
    <property type="match status" value="1"/>
</dbReference>
<dbReference type="InterPro" id="IPR038071">
    <property type="entry name" value="UROD/MetE-like_sf"/>
</dbReference>
<reference evidence="2 3" key="2">
    <citation type="journal article" date="2011" name="ISME J.">
        <title>RNA-seq reveals cooperative metabolic interactions between two termite-gut spirochete species in co-culture.</title>
        <authorList>
            <person name="Rosenthal A.Z."/>
            <person name="Matson E.G."/>
            <person name="Eldar A."/>
            <person name="Leadbetter J.R."/>
        </authorList>
    </citation>
    <scope>NUCLEOTIDE SEQUENCE [LARGE SCALE GENOMIC DNA]</scope>
    <source>
        <strain evidence="3">ATCC BAA-888 / DSM 13862 / ZAS-9</strain>
    </source>
</reference>
<accession>F5YEM9</accession>
<proteinExistence type="predicted"/>
<dbReference type="Gene3D" id="3.20.20.210">
    <property type="match status" value="1"/>
</dbReference>
<dbReference type="GO" id="GO:0006779">
    <property type="term" value="P:porphyrin-containing compound biosynthetic process"/>
    <property type="evidence" value="ECO:0007669"/>
    <property type="project" value="InterPro"/>
</dbReference>
<keyword evidence="2" id="KW-0489">Methyltransferase</keyword>
<dbReference type="AlphaFoldDB" id="F5YEM9"/>
<dbReference type="Proteomes" id="UP000009222">
    <property type="component" value="Chromosome"/>
</dbReference>
<evidence type="ECO:0000313" key="2">
    <source>
        <dbReference type="EMBL" id="AEF82644.1"/>
    </source>
</evidence>
<reference evidence="3" key="1">
    <citation type="submission" date="2009-12" db="EMBL/GenBank/DDBJ databases">
        <title>Complete sequence of Treponema azotonutricium strain ZAS-9.</title>
        <authorList>
            <person name="Tetu S.G."/>
            <person name="Matson E."/>
            <person name="Ren Q."/>
            <person name="Seshadri R."/>
            <person name="Elbourne L."/>
            <person name="Hassan K.A."/>
            <person name="Durkin A."/>
            <person name="Radune D."/>
            <person name="Mohamoud Y."/>
            <person name="Shay R."/>
            <person name="Jin S."/>
            <person name="Zhang X."/>
            <person name="Lucey K."/>
            <person name="Ballor N.R."/>
            <person name="Ottesen E."/>
            <person name="Rosenthal R."/>
            <person name="Allen A."/>
            <person name="Leadbetter J.R."/>
            <person name="Paulsen I.T."/>
        </authorList>
    </citation>
    <scope>NUCLEOTIDE SEQUENCE [LARGE SCALE GENOMIC DNA]</scope>
    <source>
        <strain evidence="3">ATCC BAA-888 / DSM 13862 / ZAS-9</strain>
    </source>
</reference>
<dbReference type="EMBL" id="CP001841">
    <property type="protein sequence ID" value="AEF82644.1"/>
    <property type="molecule type" value="Genomic_DNA"/>
</dbReference>
<organism evidence="2 3">
    <name type="scientific">Leadbettera azotonutricia (strain ATCC BAA-888 / DSM 13862 / ZAS-9)</name>
    <name type="common">Treponema azotonutricium</name>
    <dbReference type="NCBI Taxonomy" id="545695"/>
    <lineage>
        <taxon>Bacteria</taxon>
        <taxon>Pseudomonadati</taxon>
        <taxon>Spirochaetota</taxon>
        <taxon>Spirochaetia</taxon>
        <taxon>Spirochaetales</taxon>
        <taxon>Breznakiellaceae</taxon>
        <taxon>Leadbettera</taxon>
    </lineage>
</organism>
<dbReference type="OrthoDB" id="9780425at2"/>
<dbReference type="KEGG" id="taz:TREAZ_1481"/>
<dbReference type="Pfam" id="PF01208">
    <property type="entry name" value="URO-D"/>
    <property type="match status" value="1"/>
</dbReference>
<dbReference type="SUPFAM" id="SSF51726">
    <property type="entry name" value="UROD/MetE-like"/>
    <property type="match status" value="1"/>
</dbReference>
<dbReference type="RefSeq" id="WP_015710532.1">
    <property type="nucleotide sequence ID" value="NC_015577.1"/>
</dbReference>
<dbReference type="InterPro" id="IPR052024">
    <property type="entry name" value="Methanogen_methyltrans"/>
</dbReference>
<protein>
    <submittedName>
        <fullName evidence="2">Putative methylcobamide:CoM methyltransferase MtbA (Methylcobamide:CoM methyltransferase II isozyme A) (MT2-A)</fullName>
    </submittedName>
</protein>
<dbReference type="GO" id="GO:0032259">
    <property type="term" value="P:methylation"/>
    <property type="evidence" value="ECO:0007669"/>
    <property type="project" value="UniProtKB-KW"/>
</dbReference>
<sequence>MNSKEIIQNLLELKPTPRQPATLMSAGAWALNSNGLSLERALAAPVEETADILYRAYNEVGSDIVWAMSGYNNIVIGAIGGKIKFRTKGTPDVIEILVKKPSDVDTINTDVIKNDERVQTLLKVTKLLAEKVKGENYVALTRWGPFTLAGLLYGAENLMRDIYRNPDSVRHILDFTADLYLKYAQLYIDNGVDFFLLAEPTTSGDMISRKHFETFAVPAFKKVFTELRKKRVRTALHICGNIENRLDLLADIGAELISVDYKVSLKKCRDTFDGKIAFAGNMNPVAVMQRESPEGVVKACEECIAAAGEGLGYLLMPGCDIPPATPATNIKAMTQTGKSHIFGGNNE</sequence>
<evidence type="ECO:0000259" key="1">
    <source>
        <dbReference type="Pfam" id="PF01208"/>
    </source>
</evidence>
<keyword evidence="2" id="KW-0808">Transferase</keyword>
<gene>
    <name evidence="2" type="ordered locus">TREAZ_1481</name>
</gene>
<dbReference type="eggNOG" id="COG0407">
    <property type="taxonomic scope" value="Bacteria"/>
</dbReference>
<dbReference type="STRING" id="545695.TREAZ_1481"/>
<dbReference type="PANTHER" id="PTHR47099:SF1">
    <property type="entry name" value="METHYLCOBAMIDE:COM METHYLTRANSFERASE MTBA"/>
    <property type="match status" value="1"/>
</dbReference>
<evidence type="ECO:0000313" key="3">
    <source>
        <dbReference type="Proteomes" id="UP000009222"/>
    </source>
</evidence>
<dbReference type="InterPro" id="IPR000257">
    <property type="entry name" value="Uroporphyrinogen_deCOase"/>
</dbReference>
<dbReference type="CDD" id="cd03465">
    <property type="entry name" value="URO-D_like"/>
    <property type="match status" value="1"/>
</dbReference>
<dbReference type="GO" id="GO:0004853">
    <property type="term" value="F:uroporphyrinogen decarboxylase activity"/>
    <property type="evidence" value="ECO:0007669"/>
    <property type="project" value="InterPro"/>
</dbReference>
<feature type="domain" description="Uroporphyrinogen decarboxylase (URO-D)" evidence="1">
    <location>
        <begin position="47"/>
        <end position="338"/>
    </location>
</feature>